<evidence type="ECO:0000313" key="4">
    <source>
        <dbReference type="EMBL" id="OQE27094.1"/>
    </source>
</evidence>
<dbReference type="PANTHER" id="PTHR43765:SF2">
    <property type="entry name" value="2-DEHYDROPANTOATE 2-REDUCTASE"/>
    <property type="match status" value="1"/>
</dbReference>
<dbReference type="GO" id="GO:0008677">
    <property type="term" value="F:2-dehydropantoate 2-reductase activity"/>
    <property type="evidence" value="ECO:0007669"/>
    <property type="project" value="TreeGrafter"/>
</dbReference>
<feature type="domain" description="Ketopantoate reductase C-terminal" evidence="3">
    <location>
        <begin position="19"/>
        <end position="106"/>
    </location>
</feature>
<gene>
    <name evidence="4" type="ORF">PENFLA_c006G03730</name>
</gene>
<name>A0A1V6TM78_9EURO</name>
<dbReference type="STRING" id="254877.A0A1V6TM78"/>
<evidence type="ECO:0000313" key="5">
    <source>
        <dbReference type="Proteomes" id="UP000191342"/>
    </source>
</evidence>
<proteinExistence type="predicted"/>
<evidence type="ECO:0000259" key="3">
    <source>
        <dbReference type="Pfam" id="PF08546"/>
    </source>
</evidence>
<dbReference type="Gene3D" id="1.10.1040.10">
    <property type="entry name" value="N-(1-d-carboxylethyl)-l-norvaline Dehydrogenase, domain 2"/>
    <property type="match status" value="1"/>
</dbReference>
<sequence>MRPKRPREWVSVSIPETRRAILTEISNVVCALPELQHVANLSERFAVDKLEATVNAIIEKTFHTTCSMVWDLRAGRETEVRFINGKREKENGIATPINEELVEKVEMRLSLN</sequence>
<dbReference type="Pfam" id="PF08546">
    <property type="entry name" value="ApbA_C"/>
    <property type="match status" value="1"/>
</dbReference>
<dbReference type="InterPro" id="IPR050838">
    <property type="entry name" value="Ketopantoate_reductase"/>
</dbReference>
<comment type="caution">
    <text evidence="4">The sequence shown here is derived from an EMBL/GenBank/DDBJ whole genome shotgun (WGS) entry which is preliminary data.</text>
</comment>
<dbReference type="Proteomes" id="UP000191342">
    <property type="component" value="Unassembled WGS sequence"/>
</dbReference>
<dbReference type="SUPFAM" id="SSF48179">
    <property type="entry name" value="6-phosphogluconate dehydrogenase C-terminal domain-like"/>
    <property type="match status" value="1"/>
</dbReference>
<protein>
    <recommendedName>
        <fullName evidence="3">Ketopantoate reductase C-terminal domain-containing protein</fullName>
    </recommendedName>
</protein>
<dbReference type="InterPro" id="IPR013752">
    <property type="entry name" value="KPA_reductase"/>
</dbReference>
<evidence type="ECO:0000256" key="1">
    <source>
        <dbReference type="ARBA" id="ARBA00022857"/>
    </source>
</evidence>
<accession>A0A1V6TM78</accession>
<dbReference type="AlphaFoldDB" id="A0A1V6TM78"/>
<reference evidence="5" key="1">
    <citation type="journal article" date="2017" name="Nat. Microbiol.">
        <title>Global analysis of biosynthetic gene clusters reveals vast potential of secondary metabolite production in Penicillium species.</title>
        <authorList>
            <person name="Nielsen J.C."/>
            <person name="Grijseels S."/>
            <person name="Prigent S."/>
            <person name="Ji B."/>
            <person name="Dainat J."/>
            <person name="Nielsen K.F."/>
            <person name="Frisvad J.C."/>
            <person name="Workman M."/>
            <person name="Nielsen J."/>
        </authorList>
    </citation>
    <scope>NUCLEOTIDE SEQUENCE [LARGE SCALE GENOMIC DNA]</scope>
    <source>
        <strain evidence="5">IBT 14082</strain>
    </source>
</reference>
<dbReference type="InterPro" id="IPR008927">
    <property type="entry name" value="6-PGluconate_DH-like_C_sf"/>
</dbReference>
<dbReference type="OrthoDB" id="73846at2759"/>
<organism evidence="4 5">
    <name type="scientific">Penicillium flavigenum</name>
    <dbReference type="NCBI Taxonomy" id="254877"/>
    <lineage>
        <taxon>Eukaryota</taxon>
        <taxon>Fungi</taxon>
        <taxon>Dikarya</taxon>
        <taxon>Ascomycota</taxon>
        <taxon>Pezizomycotina</taxon>
        <taxon>Eurotiomycetes</taxon>
        <taxon>Eurotiomycetidae</taxon>
        <taxon>Eurotiales</taxon>
        <taxon>Aspergillaceae</taxon>
        <taxon>Penicillium</taxon>
    </lineage>
</organism>
<keyword evidence="2" id="KW-0560">Oxidoreductase</keyword>
<keyword evidence="1" id="KW-0521">NADP</keyword>
<dbReference type="GO" id="GO:0005739">
    <property type="term" value="C:mitochondrion"/>
    <property type="evidence" value="ECO:0007669"/>
    <property type="project" value="TreeGrafter"/>
</dbReference>
<dbReference type="EMBL" id="MLQL01000006">
    <property type="protein sequence ID" value="OQE27094.1"/>
    <property type="molecule type" value="Genomic_DNA"/>
</dbReference>
<keyword evidence="5" id="KW-1185">Reference proteome</keyword>
<dbReference type="PANTHER" id="PTHR43765">
    <property type="entry name" value="2-DEHYDROPANTOATE 2-REDUCTASE-RELATED"/>
    <property type="match status" value="1"/>
</dbReference>
<dbReference type="GO" id="GO:0050661">
    <property type="term" value="F:NADP binding"/>
    <property type="evidence" value="ECO:0007669"/>
    <property type="project" value="TreeGrafter"/>
</dbReference>
<evidence type="ECO:0000256" key="2">
    <source>
        <dbReference type="ARBA" id="ARBA00023002"/>
    </source>
</evidence>
<dbReference type="InterPro" id="IPR013328">
    <property type="entry name" value="6PGD_dom2"/>
</dbReference>